<dbReference type="InterPro" id="IPR013087">
    <property type="entry name" value="Znf_C2H2_type"/>
</dbReference>
<dbReference type="AlphaFoldDB" id="A0A9P5XYZ0"/>
<sequence length="229" mass="25402">MIFDCLDCPGGFLSGENLIVHCSEAHHRFGCKSCSKRFFLPSALAQHIQNSSAHHSGSGEGNLKRSTEKSIFFCAGCDCLFVNTVAFKFPDPNSSKYNLCFACARDQVCSLFFPSPTTGPSRFSAPLNSWTQNEEKREGFEPAQVFGPTHGKEIPVFVLQQGIQNTISNRHAHRIRSSQYHQTPSYGSGSQTRYRAYNYGQSSVRGPHTPTHHNCHICGDGVSIQRHCL</sequence>
<gene>
    <name evidence="3" type="ORF">BDZ94DRAFT_1055730</name>
</gene>
<dbReference type="OrthoDB" id="8016097at2759"/>
<comment type="caution">
    <text evidence="3">The sequence shown here is derived from an EMBL/GenBank/DDBJ whole genome shotgun (WGS) entry which is preliminary data.</text>
</comment>
<evidence type="ECO:0000256" key="1">
    <source>
        <dbReference type="PROSITE-ProRule" id="PRU00042"/>
    </source>
</evidence>
<reference evidence="3" key="1">
    <citation type="submission" date="2020-11" db="EMBL/GenBank/DDBJ databases">
        <authorList>
            <consortium name="DOE Joint Genome Institute"/>
            <person name="Ahrendt S."/>
            <person name="Riley R."/>
            <person name="Andreopoulos W."/>
            <person name="Labutti K."/>
            <person name="Pangilinan J."/>
            <person name="Ruiz-Duenas F.J."/>
            <person name="Barrasa J.M."/>
            <person name="Sanchez-Garcia M."/>
            <person name="Camarero S."/>
            <person name="Miyauchi S."/>
            <person name="Serrano A."/>
            <person name="Linde D."/>
            <person name="Babiker R."/>
            <person name="Drula E."/>
            <person name="Ayuso-Fernandez I."/>
            <person name="Pacheco R."/>
            <person name="Padilla G."/>
            <person name="Ferreira P."/>
            <person name="Barriuso J."/>
            <person name="Kellner H."/>
            <person name="Castanera R."/>
            <person name="Alfaro M."/>
            <person name="Ramirez L."/>
            <person name="Pisabarro A.G."/>
            <person name="Kuo A."/>
            <person name="Tritt A."/>
            <person name="Lipzen A."/>
            <person name="He G."/>
            <person name="Yan M."/>
            <person name="Ng V."/>
            <person name="Cullen D."/>
            <person name="Martin F."/>
            <person name="Rosso M.-N."/>
            <person name="Henrissat B."/>
            <person name="Hibbett D."/>
            <person name="Martinez A.T."/>
            <person name="Grigoriev I.V."/>
        </authorList>
    </citation>
    <scope>NUCLEOTIDE SEQUENCE</scope>
    <source>
        <strain evidence="3">CBS 247.69</strain>
    </source>
</reference>
<keyword evidence="1" id="KW-0863">Zinc-finger</keyword>
<dbReference type="EMBL" id="MU150322">
    <property type="protein sequence ID" value="KAF9459147.1"/>
    <property type="molecule type" value="Genomic_DNA"/>
</dbReference>
<protein>
    <recommendedName>
        <fullName evidence="2">C2H2-type domain-containing protein</fullName>
    </recommendedName>
</protein>
<evidence type="ECO:0000313" key="4">
    <source>
        <dbReference type="Proteomes" id="UP000807353"/>
    </source>
</evidence>
<feature type="domain" description="C2H2-type" evidence="2">
    <location>
        <begin position="29"/>
        <end position="60"/>
    </location>
</feature>
<keyword evidence="4" id="KW-1185">Reference proteome</keyword>
<organism evidence="3 4">
    <name type="scientific">Collybia nuda</name>
    <dbReference type="NCBI Taxonomy" id="64659"/>
    <lineage>
        <taxon>Eukaryota</taxon>
        <taxon>Fungi</taxon>
        <taxon>Dikarya</taxon>
        <taxon>Basidiomycota</taxon>
        <taxon>Agaricomycotina</taxon>
        <taxon>Agaricomycetes</taxon>
        <taxon>Agaricomycetidae</taxon>
        <taxon>Agaricales</taxon>
        <taxon>Tricholomatineae</taxon>
        <taxon>Clitocybaceae</taxon>
        <taxon>Collybia</taxon>
    </lineage>
</organism>
<dbReference type="PROSITE" id="PS50157">
    <property type="entry name" value="ZINC_FINGER_C2H2_2"/>
    <property type="match status" value="1"/>
</dbReference>
<name>A0A9P5XYZ0_9AGAR</name>
<accession>A0A9P5XYZ0</accession>
<evidence type="ECO:0000313" key="3">
    <source>
        <dbReference type="EMBL" id="KAF9459147.1"/>
    </source>
</evidence>
<dbReference type="Proteomes" id="UP000807353">
    <property type="component" value="Unassembled WGS sequence"/>
</dbReference>
<evidence type="ECO:0000259" key="2">
    <source>
        <dbReference type="PROSITE" id="PS50157"/>
    </source>
</evidence>
<dbReference type="GO" id="GO:0008270">
    <property type="term" value="F:zinc ion binding"/>
    <property type="evidence" value="ECO:0007669"/>
    <property type="project" value="UniProtKB-KW"/>
</dbReference>
<proteinExistence type="predicted"/>
<keyword evidence="1" id="KW-0479">Metal-binding</keyword>
<keyword evidence="1" id="KW-0862">Zinc</keyword>